<evidence type="ECO:0000256" key="5">
    <source>
        <dbReference type="ARBA" id="ARBA00023159"/>
    </source>
</evidence>
<dbReference type="GO" id="GO:0005634">
    <property type="term" value="C:nucleus"/>
    <property type="evidence" value="ECO:0007669"/>
    <property type="project" value="UniProtKB-SubCell"/>
</dbReference>
<evidence type="ECO:0000256" key="1">
    <source>
        <dbReference type="ARBA" id="ARBA00004123"/>
    </source>
</evidence>
<dbReference type="OMA" id="WEYDESA"/>
<dbReference type="GO" id="GO:0003677">
    <property type="term" value="F:DNA binding"/>
    <property type="evidence" value="ECO:0007669"/>
    <property type="project" value="UniProtKB-KW"/>
</dbReference>
<dbReference type="EMBL" id="MNCJ02000331">
    <property type="protein sequence ID" value="KAF5759287.1"/>
    <property type="molecule type" value="Genomic_DNA"/>
</dbReference>
<accession>A0A251RYY8</accession>
<keyword evidence="2" id="KW-0611">Plant defense</keyword>
<name>A0A251RYY8_HELAN</name>
<feature type="region of interest" description="Disordered" evidence="9">
    <location>
        <begin position="1"/>
        <end position="39"/>
    </location>
</feature>
<evidence type="ECO:0000313" key="13">
    <source>
        <dbReference type="Proteomes" id="UP000215914"/>
    </source>
</evidence>
<dbReference type="SMART" id="SM00380">
    <property type="entry name" value="AP2"/>
    <property type="match status" value="1"/>
</dbReference>
<keyword evidence="13" id="KW-1185">Reference proteome</keyword>
<reference evidence="11 13" key="1">
    <citation type="journal article" date="2017" name="Nature">
        <title>The sunflower genome provides insights into oil metabolism, flowering and Asterid evolution.</title>
        <authorList>
            <person name="Badouin H."/>
            <person name="Gouzy J."/>
            <person name="Grassa C.J."/>
            <person name="Murat F."/>
            <person name="Staton S.E."/>
            <person name="Cottret L."/>
            <person name="Lelandais-Briere C."/>
            <person name="Owens G.L."/>
            <person name="Carrere S."/>
            <person name="Mayjonade B."/>
            <person name="Legrand L."/>
            <person name="Gill N."/>
            <person name="Kane N.C."/>
            <person name="Bowers J.E."/>
            <person name="Hubner S."/>
            <person name="Bellec A."/>
            <person name="Berard A."/>
            <person name="Berges H."/>
            <person name="Blanchet N."/>
            <person name="Boniface M.C."/>
            <person name="Brunel D."/>
            <person name="Catrice O."/>
            <person name="Chaidir N."/>
            <person name="Claudel C."/>
            <person name="Donnadieu C."/>
            <person name="Faraut T."/>
            <person name="Fievet G."/>
            <person name="Helmstetter N."/>
            <person name="King M."/>
            <person name="Knapp S.J."/>
            <person name="Lai Z."/>
            <person name="Le Paslier M.C."/>
            <person name="Lippi Y."/>
            <person name="Lorenzon L."/>
            <person name="Mandel J.R."/>
            <person name="Marage G."/>
            <person name="Marchand G."/>
            <person name="Marquand E."/>
            <person name="Bret-Mestries E."/>
            <person name="Morien E."/>
            <person name="Nambeesan S."/>
            <person name="Nguyen T."/>
            <person name="Pegot-Espagnet P."/>
            <person name="Pouilly N."/>
            <person name="Raftis F."/>
            <person name="Sallet E."/>
            <person name="Schiex T."/>
            <person name="Thomas J."/>
            <person name="Vandecasteele C."/>
            <person name="Vares D."/>
            <person name="Vear F."/>
            <person name="Vautrin S."/>
            <person name="Crespi M."/>
            <person name="Mangin B."/>
            <person name="Burke J.M."/>
            <person name="Salse J."/>
            <person name="Munos S."/>
            <person name="Vincourt P."/>
            <person name="Rieseberg L.H."/>
            <person name="Langlade N.B."/>
        </authorList>
    </citation>
    <scope>NUCLEOTIDE SEQUENCE [LARGE SCALE GENOMIC DNA]</scope>
    <source>
        <strain evidence="13">cv. SF193</strain>
        <tissue evidence="11">Leaves</tissue>
    </source>
</reference>
<dbReference type="PRINTS" id="PR00367">
    <property type="entry name" value="ETHRSPELEMNT"/>
</dbReference>
<evidence type="ECO:0000256" key="6">
    <source>
        <dbReference type="ARBA" id="ARBA00023163"/>
    </source>
</evidence>
<dbReference type="PANTHER" id="PTHR31985:SF216">
    <property type="entry name" value="TRANSCRIPTION FACTOR AP2-EREBP FAMILY"/>
    <property type="match status" value="1"/>
</dbReference>
<dbReference type="InParanoid" id="A0A251RYY8"/>
<keyword evidence="5" id="KW-0010">Activator</keyword>
<dbReference type="Gene3D" id="3.30.730.10">
    <property type="entry name" value="AP2/ERF domain"/>
    <property type="match status" value="1"/>
</dbReference>
<dbReference type="Proteomes" id="UP000215914">
    <property type="component" value="Chromosome 16"/>
</dbReference>
<keyword evidence="6" id="KW-0804">Transcription</keyword>
<dbReference type="InterPro" id="IPR016177">
    <property type="entry name" value="DNA-bd_dom_sf"/>
</dbReference>
<gene>
    <name evidence="12" type="ORF">HannXRQ_Chr16g0510591</name>
    <name evidence="11" type="ORF">HanXRQr2_Chr16g0739441</name>
</gene>
<keyword evidence="3" id="KW-0805">Transcription regulation</keyword>
<evidence type="ECO:0000256" key="9">
    <source>
        <dbReference type="SAM" id="MobiDB-lite"/>
    </source>
</evidence>
<evidence type="ECO:0000256" key="4">
    <source>
        <dbReference type="ARBA" id="ARBA00023125"/>
    </source>
</evidence>
<evidence type="ECO:0000313" key="11">
    <source>
        <dbReference type="EMBL" id="KAF5759287.1"/>
    </source>
</evidence>
<protein>
    <submittedName>
        <fullName evidence="12">Putative DNA-binding domain-containing protein</fullName>
    </submittedName>
    <submittedName>
        <fullName evidence="11">Transcription factor AP2-EREBP family</fullName>
    </submittedName>
</protein>
<dbReference type="STRING" id="4232.A0A251RYY8"/>
<dbReference type="InterPro" id="IPR001471">
    <property type="entry name" value="AP2/ERF_dom"/>
</dbReference>
<feature type="domain" description="AP2/ERF" evidence="10">
    <location>
        <begin position="42"/>
        <end position="99"/>
    </location>
</feature>
<dbReference type="SUPFAM" id="SSF54171">
    <property type="entry name" value="DNA-binding domain"/>
    <property type="match status" value="1"/>
</dbReference>
<dbReference type="EMBL" id="CM007905">
    <property type="protein sequence ID" value="OTF91423.1"/>
    <property type="molecule type" value="Genomic_DNA"/>
</dbReference>
<comment type="similarity">
    <text evidence="8">Belongs to the AP2/ERF transcription factor family. ERF subfamily.</text>
</comment>
<keyword evidence="4 12" id="KW-0238">DNA-binding</keyword>
<dbReference type="PANTHER" id="PTHR31985">
    <property type="entry name" value="ETHYLENE-RESPONSIVE TRANSCRIPTION FACTOR ERF042-RELATED"/>
    <property type="match status" value="1"/>
</dbReference>
<evidence type="ECO:0000313" key="12">
    <source>
        <dbReference type="EMBL" id="OTF91423.1"/>
    </source>
</evidence>
<evidence type="ECO:0000259" key="10">
    <source>
        <dbReference type="PROSITE" id="PS51032"/>
    </source>
</evidence>
<dbReference type="GO" id="GO:0006952">
    <property type="term" value="P:defense response"/>
    <property type="evidence" value="ECO:0007669"/>
    <property type="project" value="UniProtKB-KW"/>
</dbReference>
<evidence type="ECO:0000256" key="7">
    <source>
        <dbReference type="ARBA" id="ARBA00023242"/>
    </source>
</evidence>
<reference evidence="11" key="3">
    <citation type="submission" date="2020-06" db="EMBL/GenBank/DDBJ databases">
        <title>Helianthus annuus Genome sequencing and assembly Release 2.</title>
        <authorList>
            <person name="Gouzy J."/>
            <person name="Langlade N."/>
            <person name="Munos S."/>
        </authorList>
    </citation>
    <scope>NUCLEOTIDE SEQUENCE</scope>
    <source>
        <tissue evidence="11">Leaves</tissue>
    </source>
</reference>
<proteinExistence type="inferred from homology"/>
<dbReference type="CDD" id="cd00018">
    <property type="entry name" value="AP2"/>
    <property type="match status" value="1"/>
</dbReference>
<evidence type="ECO:0000256" key="2">
    <source>
        <dbReference type="ARBA" id="ARBA00022821"/>
    </source>
</evidence>
<dbReference type="FunFam" id="3.30.730.10:FF:000001">
    <property type="entry name" value="Ethylene-responsive transcription factor 2"/>
    <property type="match status" value="1"/>
</dbReference>
<dbReference type="InterPro" id="IPR036955">
    <property type="entry name" value="AP2/ERF_dom_sf"/>
</dbReference>
<comment type="subcellular location">
    <subcellularLocation>
        <location evidence="1">Nucleus</location>
    </subcellularLocation>
</comment>
<reference evidence="12" key="2">
    <citation type="submission" date="2017-02" db="EMBL/GenBank/DDBJ databases">
        <title>Sunflower complete genome.</title>
        <authorList>
            <person name="Langlade N."/>
            <person name="Munos S."/>
        </authorList>
    </citation>
    <scope>NUCLEOTIDE SEQUENCE [LARGE SCALE GENOMIC DNA]</scope>
    <source>
        <tissue evidence="12">Leaves</tissue>
    </source>
</reference>
<sequence>MNPDDPITKRVKRSREHVEENNHNHTNATTIKPTKTNSKHPIYRGVRRRAWGKWVSEIREPKKKSRIWLGTFSDPQMAARAHDVAALSIKGKSAILNFPELSDILPRPVSCSPRDIQAAATEAAAMVHLTTETTSLSTCSKEVSKMVEVPAMGTEGFVTDDFVILNGGWEYDESARWLDDGDGGYYGGEPVGVLPGSSGSVILSGSLFIDASLWQY</sequence>
<dbReference type="GO" id="GO:0003700">
    <property type="term" value="F:DNA-binding transcription factor activity"/>
    <property type="evidence" value="ECO:0007669"/>
    <property type="project" value="InterPro"/>
</dbReference>
<organism evidence="12 13">
    <name type="scientific">Helianthus annuus</name>
    <name type="common">Common sunflower</name>
    <dbReference type="NCBI Taxonomy" id="4232"/>
    <lineage>
        <taxon>Eukaryota</taxon>
        <taxon>Viridiplantae</taxon>
        <taxon>Streptophyta</taxon>
        <taxon>Embryophyta</taxon>
        <taxon>Tracheophyta</taxon>
        <taxon>Spermatophyta</taxon>
        <taxon>Magnoliopsida</taxon>
        <taxon>eudicotyledons</taxon>
        <taxon>Gunneridae</taxon>
        <taxon>Pentapetalae</taxon>
        <taxon>asterids</taxon>
        <taxon>campanulids</taxon>
        <taxon>Asterales</taxon>
        <taxon>Asteraceae</taxon>
        <taxon>Asteroideae</taxon>
        <taxon>Heliantheae alliance</taxon>
        <taxon>Heliantheae</taxon>
        <taxon>Helianthus</taxon>
    </lineage>
</organism>
<dbReference type="Gramene" id="mRNA:HanXRQr2_Chr16g0739441">
    <property type="protein sequence ID" value="CDS:HanXRQr2_Chr16g0739441.1"/>
    <property type="gene ID" value="HanXRQr2_Chr16g0739441"/>
</dbReference>
<keyword evidence="7" id="KW-0539">Nucleus</keyword>
<dbReference type="AlphaFoldDB" id="A0A251RYY8"/>
<evidence type="ECO:0000256" key="3">
    <source>
        <dbReference type="ARBA" id="ARBA00023015"/>
    </source>
</evidence>
<dbReference type="OrthoDB" id="1932364at2759"/>
<evidence type="ECO:0000256" key="8">
    <source>
        <dbReference type="ARBA" id="ARBA00024343"/>
    </source>
</evidence>
<dbReference type="Pfam" id="PF00847">
    <property type="entry name" value="AP2"/>
    <property type="match status" value="1"/>
</dbReference>
<dbReference type="PROSITE" id="PS51032">
    <property type="entry name" value="AP2_ERF"/>
    <property type="match status" value="1"/>
</dbReference>
<dbReference type="InterPro" id="IPR051032">
    <property type="entry name" value="AP2/ERF_TF_ERF_subfamily"/>
</dbReference>